<dbReference type="Gene3D" id="2.60.120.200">
    <property type="match status" value="1"/>
</dbReference>
<evidence type="ECO:0000256" key="1">
    <source>
        <dbReference type="ARBA" id="ARBA00006865"/>
    </source>
</evidence>
<evidence type="ECO:0000259" key="3">
    <source>
        <dbReference type="PROSITE" id="PS50022"/>
    </source>
</evidence>
<dbReference type="SUPFAM" id="SSF49785">
    <property type="entry name" value="Galactose-binding domain-like"/>
    <property type="match status" value="3"/>
</dbReference>
<evidence type="ECO:0000256" key="2">
    <source>
        <dbReference type="SAM" id="MobiDB-lite"/>
    </source>
</evidence>
<feature type="domain" description="F5/8 type C" evidence="3">
    <location>
        <begin position="319"/>
        <end position="462"/>
    </location>
</feature>
<feature type="domain" description="F5/8 type C" evidence="3">
    <location>
        <begin position="177"/>
        <end position="311"/>
    </location>
</feature>
<proteinExistence type="inferred from homology"/>
<keyword evidence="6" id="KW-1185">Reference proteome</keyword>
<organism evidence="5 6">
    <name type="scientific">Actinacidiphila alni</name>
    <dbReference type="NCBI Taxonomy" id="380248"/>
    <lineage>
        <taxon>Bacteria</taxon>
        <taxon>Bacillati</taxon>
        <taxon>Actinomycetota</taxon>
        <taxon>Actinomycetes</taxon>
        <taxon>Kitasatosporales</taxon>
        <taxon>Streptomycetaceae</taxon>
        <taxon>Actinacidiphila</taxon>
    </lineage>
</organism>
<dbReference type="InterPro" id="IPR008979">
    <property type="entry name" value="Galactose-bd-like_sf"/>
</dbReference>
<dbReference type="PANTHER" id="PTHR10963:SF55">
    <property type="entry name" value="GLYCOSIDE HYDROLASE FAMILY 16 PROTEIN"/>
    <property type="match status" value="1"/>
</dbReference>
<feature type="domain" description="GH16" evidence="4">
    <location>
        <begin position="468"/>
        <end position="717"/>
    </location>
</feature>
<reference evidence="5 6" key="1">
    <citation type="submission" date="2016-10" db="EMBL/GenBank/DDBJ databases">
        <authorList>
            <person name="de Groot N.N."/>
        </authorList>
    </citation>
    <scope>NUCLEOTIDE SEQUENCE [LARGE SCALE GENOMIC DNA]</scope>
    <source>
        <strain evidence="5 6">CGMCC 4.3510</strain>
    </source>
</reference>
<dbReference type="Pfam" id="PF00754">
    <property type="entry name" value="F5_F8_type_C"/>
    <property type="match status" value="3"/>
</dbReference>
<dbReference type="GO" id="GO:0004553">
    <property type="term" value="F:hydrolase activity, hydrolyzing O-glycosyl compounds"/>
    <property type="evidence" value="ECO:0007669"/>
    <property type="project" value="InterPro"/>
</dbReference>
<comment type="similarity">
    <text evidence="1">Belongs to the glycosyl hydrolase 16 family.</text>
</comment>
<dbReference type="InterPro" id="IPR000421">
    <property type="entry name" value="FA58C"/>
</dbReference>
<sequence>MTGTPTSPTMSPPPTSRFPRSLIFAFVAALIAGLALTVAQTPAKAAGTLLSQAKPVTASSTENAGTPATAAVDGDLGTRWSSAAADPQWLQVDLGTSSAVTQVALNWETAYAKAFQIQTSANGTTWTNIYSTTTGTGGNQTLDVTGTGRYVRLYTTARATQYGVSLWEFKVYGSTGTGPAACGTANAALNRPATASSTENAGTPASAAVDGNTGTRWSSAAADPQWLQVDLGSSQAVCGVQLAWETAYAKAYQIQVSDNGTNWTTAYSTTTGPGATELITLSGTGRYVRVYTTARATQYGVSLWEFQVFTGGDGTTPPTSPPPSGGAKLLSYNKPATASTYQDANSCVGCTASKAFDEDPATRWATSDSNGWVDPGWISVDLGATAHITQVVLQWDPAYAVSYQIQVSPDNTNWTSIYSTTTGKGFKETLNVDGTGRYVRMYGTQRSNGYGYSLWTFDVYGTGGNPTAPPATPPNPGNPEHLVWSDEFNGAAGTKPDTSKWTQDTGGGQNGELEYYTNGNNTAMDGNGNLVIEARKENVEGHQYTSGRINTSDHFNFTYGHVEARIKVSGTQGLWPAFWMLGSNFKTGTPWPNSGEIDIMEHVGKVADSVYSTLHAPAYNGGNGYGQPYTVAGSDFASDFHTYAVDWDSSHMTFSVDGHAFFTADKATIESTRGPWVYDHPFYIILNNAVGGDWPGAPDASTVFPQRMLIDYVRVSQ</sequence>
<dbReference type="GO" id="GO:0005975">
    <property type="term" value="P:carbohydrate metabolic process"/>
    <property type="evidence" value="ECO:0007669"/>
    <property type="project" value="InterPro"/>
</dbReference>
<dbReference type="PANTHER" id="PTHR10963">
    <property type="entry name" value="GLYCOSYL HYDROLASE-RELATED"/>
    <property type="match status" value="1"/>
</dbReference>
<feature type="domain" description="F5/8 type C" evidence="3">
    <location>
        <begin position="37"/>
        <end position="174"/>
    </location>
</feature>
<feature type="region of interest" description="Disordered" evidence="2">
    <location>
        <begin position="193"/>
        <end position="214"/>
    </location>
</feature>
<dbReference type="SMART" id="SM00231">
    <property type="entry name" value="FA58C"/>
    <property type="match status" value="2"/>
</dbReference>
<gene>
    <name evidence="5" type="ORF">SAMN05216251_10471</name>
</gene>
<protein>
    <submittedName>
        <fullName evidence="5">F5/8 type C domain-containing protein</fullName>
    </submittedName>
</protein>
<name>A0A1I2BYK3_9ACTN</name>
<dbReference type="SUPFAM" id="SSF49899">
    <property type="entry name" value="Concanavalin A-like lectins/glucanases"/>
    <property type="match status" value="1"/>
</dbReference>
<dbReference type="Pfam" id="PF00722">
    <property type="entry name" value="Glyco_hydro_16"/>
    <property type="match status" value="1"/>
</dbReference>
<dbReference type="EMBL" id="FONG01000004">
    <property type="protein sequence ID" value="SFE61256.1"/>
    <property type="molecule type" value="Genomic_DNA"/>
</dbReference>
<accession>A0A1I2BYK3</accession>
<dbReference type="Gene3D" id="2.60.120.260">
    <property type="entry name" value="Galactose-binding domain-like"/>
    <property type="match status" value="3"/>
</dbReference>
<feature type="compositionally biased region" description="Polar residues" evidence="2">
    <location>
        <begin position="193"/>
        <end position="203"/>
    </location>
</feature>
<evidence type="ECO:0000259" key="4">
    <source>
        <dbReference type="PROSITE" id="PS51762"/>
    </source>
</evidence>
<dbReference type="InterPro" id="IPR013320">
    <property type="entry name" value="ConA-like_dom_sf"/>
</dbReference>
<dbReference type="AlphaFoldDB" id="A0A1I2BYK3"/>
<dbReference type="InterPro" id="IPR050546">
    <property type="entry name" value="Glycosyl_Hydrlase_16"/>
</dbReference>
<dbReference type="InterPro" id="IPR000757">
    <property type="entry name" value="Beta-glucanase-like"/>
</dbReference>
<dbReference type="CDD" id="cd08023">
    <property type="entry name" value="GH16_laminarinase_like"/>
    <property type="match status" value="1"/>
</dbReference>
<dbReference type="PROSITE" id="PS51762">
    <property type="entry name" value="GH16_2"/>
    <property type="match status" value="1"/>
</dbReference>
<dbReference type="Proteomes" id="UP000199323">
    <property type="component" value="Unassembled WGS sequence"/>
</dbReference>
<dbReference type="STRING" id="380248.SAMN05216251_10471"/>
<dbReference type="PROSITE" id="PS50022">
    <property type="entry name" value="FA58C_3"/>
    <property type="match status" value="3"/>
</dbReference>
<evidence type="ECO:0000313" key="6">
    <source>
        <dbReference type="Proteomes" id="UP000199323"/>
    </source>
</evidence>
<evidence type="ECO:0000313" key="5">
    <source>
        <dbReference type="EMBL" id="SFE61256.1"/>
    </source>
</evidence>